<dbReference type="EMBL" id="JBGMDY010000007">
    <property type="protein sequence ID" value="KAL2327930.1"/>
    <property type="molecule type" value="Genomic_DNA"/>
</dbReference>
<dbReference type="AlphaFoldDB" id="A0ABD1LWM6"/>
<organism evidence="1 2">
    <name type="scientific">Flemingia macrophylla</name>
    <dbReference type="NCBI Taxonomy" id="520843"/>
    <lineage>
        <taxon>Eukaryota</taxon>
        <taxon>Viridiplantae</taxon>
        <taxon>Streptophyta</taxon>
        <taxon>Embryophyta</taxon>
        <taxon>Tracheophyta</taxon>
        <taxon>Spermatophyta</taxon>
        <taxon>Magnoliopsida</taxon>
        <taxon>eudicotyledons</taxon>
        <taxon>Gunneridae</taxon>
        <taxon>Pentapetalae</taxon>
        <taxon>rosids</taxon>
        <taxon>fabids</taxon>
        <taxon>Fabales</taxon>
        <taxon>Fabaceae</taxon>
        <taxon>Papilionoideae</taxon>
        <taxon>50 kb inversion clade</taxon>
        <taxon>NPAAA clade</taxon>
        <taxon>indigoferoid/millettioid clade</taxon>
        <taxon>Phaseoleae</taxon>
        <taxon>Flemingia</taxon>
    </lineage>
</organism>
<name>A0ABD1LWM6_9FABA</name>
<accession>A0ABD1LWM6</accession>
<evidence type="ECO:0000313" key="1">
    <source>
        <dbReference type="EMBL" id="KAL2327930.1"/>
    </source>
</evidence>
<keyword evidence="2" id="KW-1185">Reference proteome</keyword>
<dbReference type="Proteomes" id="UP001603857">
    <property type="component" value="Unassembled WGS sequence"/>
</dbReference>
<proteinExistence type="predicted"/>
<comment type="caution">
    <text evidence="1">The sequence shown here is derived from an EMBL/GenBank/DDBJ whole genome shotgun (WGS) entry which is preliminary data.</text>
</comment>
<reference evidence="1 2" key="1">
    <citation type="submission" date="2024-08" db="EMBL/GenBank/DDBJ databases">
        <title>Insights into the chromosomal genome structure of Flemingia macrophylla.</title>
        <authorList>
            <person name="Ding Y."/>
            <person name="Zhao Y."/>
            <person name="Bi W."/>
            <person name="Wu M."/>
            <person name="Zhao G."/>
            <person name="Gong Y."/>
            <person name="Li W."/>
            <person name="Zhang P."/>
        </authorList>
    </citation>
    <scope>NUCLEOTIDE SEQUENCE [LARGE SCALE GENOMIC DNA]</scope>
    <source>
        <strain evidence="1">DYQJB</strain>
        <tissue evidence="1">Leaf</tissue>
    </source>
</reference>
<protein>
    <submittedName>
        <fullName evidence="1">Uncharacterized protein</fullName>
    </submittedName>
</protein>
<sequence>MMSGSAPSLPVFAQDAKPPANFRRPLADFHPSVWGDFFTSYVSDSQVFQFHVYSWLSDLDLVAYNIYVIFIREMFV</sequence>
<gene>
    <name evidence="1" type="ORF">Fmac_021357</name>
</gene>
<evidence type="ECO:0000313" key="2">
    <source>
        <dbReference type="Proteomes" id="UP001603857"/>
    </source>
</evidence>